<dbReference type="Proteomes" id="UP000245207">
    <property type="component" value="Unassembled WGS sequence"/>
</dbReference>
<dbReference type="InterPro" id="IPR036770">
    <property type="entry name" value="Ankyrin_rpt-contain_sf"/>
</dbReference>
<dbReference type="GO" id="GO:0016020">
    <property type="term" value="C:membrane"/>
    <property type="evidence" value="ECO:0007669"/>
    <property type="project" value="TreeGrafter"/>
</dbReference>
<feature type="transmembrane region" description="Helical" evidence="1">
    <location>
        <begin position="503"/>
        <end position="524"/>
    </location>
</feature>
<accession>A0A2U1KKK4</accession>
<dbReference type="InterPro" id="IPR026961">
    <property type="entry name" value="PGG_dom"/>
</dbReference>
<feature type="domain" description="PGG" evidence="2">
    <location>
        <begin position="411"/>
        <end position="522"/>
    </location>
</feature>
<dbReference type="EMBL" id="PKPP01016979">
    <property type="protein sequence ID" value="PWA37295.1"/>
    <property type="molecule type" value="Genomic_DNA"/>
</dbReference>
<organism evidence="3 4">
    <name type="scientific">Artemisia annua</name>
    <name type="common">Sweet wormwood</name>
    <dbReference type="NCBI Taxonomy" id="35608"/>
    <lineage>
        <taxon>Eukaryota</taxon>
        <taxon>Viridiplantae</taxon>
        <taxon>Streptophyta</taxon>
        <taxon>Embryophyta</taxon>
        <taxon>Tracheophyta</taxon>
        <taxon>Spermatophyta</taxon>
        <taxon>Magnoliopsida</taxon>
        <taxon>eudicotyledons</taxon>
        <taxon>Gunneridae</taxon>
        <taxon>Pentapetalae</taxon>
        <taxon>asterids</taxon>
        <taxon>campanulids</taxon>
        <taxon>Asterales</taxon>
        <taxon>Asteraceae</taxon>
        <taxon>Asteroideae</taxon>
        <taxon>Anthemideae</taxon>
        <taxon>Artemisiinae</taxon>
        <taxon>Artemisia</taxon>
    </lineage>
</organism>
<proteinExistence type="predicted"/>
<evidence type="ECO:0000313" key="3">
    <source>
        <dbReference type="EMBL" id="PWA37295.1"/>
    </source>
</evidence>
<feature type="transmembrane region" description="Helical" evidence="1">
    <location>
        <begin position="530"/>
        <end position="552"/>
    </location>
</feature>
<sequence length="579" mass="66193">MNPTTPPVQQPQAPNYNHPCGDLLDAFTSNSDPAINIKFNSELLGRDYIDIAIPLYRASIAGDWHELARLIKHREHRLSYSITKNKETALHIAAMGQSTGFLKKLVNQMSKKDMALQNVHGNTPLCLAAISGNVGMAKIILEKDPSMLTTRGDKDMMPLCLAALHGNHDMVTFLYHKLPLPMDPAWSDNDWYQIFLRCIEADCFDVALQILKDHRNKSKLISEEKQNVREVMRELAQKRNAFHDIRPHPIKRIFTSAQTSEATQLLKNILEQIVKEHGHDFDDIFGDSYSQHQTIFHIAAKTGNAKFLIELLHLFPDLIWKINNQHHTIFHIAVKYRHKSIYNLLYEIGSMKDMITRLIDIEDYNMLHLAALLPIEAMVPPSYRKMKTKWGETPHDIFTKKHKQLCDEGERWIKSTVNQSMVAAALISTIGFSVAFSIPGGYNQNTGFPMFHQNKVFIIYVVLDALSFILSSVSILMFLSIMTSRFSEEDFLELPRKLMLGQATLLLSIFTVMAAFSVSFFVTFHNKLPILIGILTTIPVVLLAGQQYSLLINAFRSVYGARYLFKPKRNMLYYKNPRF</sequence>
<comment type="caution">
    <text evidence="3">The sequence shown here is derived from an EMBL/GenBank/DDBJ whole genome shotgun (WGS) entry which is preliminary data.</text>
</comment>
<dbReference type="AlphaFoldDB" id="A0A2U1KKK4"/>
<dbReference type="SMART" id="SM00248">
    <property type="entry name" value="ANK"/>
    <property type="match status" value="5"/>
</dbReference>
<dbReference type="Pfam" id="PF13962">
    <property type="entry name" value="PGG"/>
    <property type="match status" value="1"/>
</dbReference>
<keyword evidence="1" id="KW-0472">Membrane</keyword>
<dbReference type="STRING" id="35608.A0A2U1KKK4"/>
<dbReference type="SUPFAM" id="SSF48403">
    <property type="entry name" value="Ankyrin repeat"/>
    <property type="match status" value="2"/>
</dbReference>
<keyword evidence="1" id="KW-1133">Transmembrane helix</keyword>
<keyword evidence="4" id="KW-1185">Reference proteome</keyword>
<feature type="transmembrane region" description="Helical" evidence="1">
    <location>
        <begin position="458"/>
        <end position="482"/>
    </location>
</feature>
<feature type="transmembrane region" description="Helical" evidence="1">
    <location>
        <begin position="421"/>
        <end position="438"/>
    </location>
</feature>
<evidence type="ECO:0000313" key="4">
    <source>
        <dbReference type="Proteomes" id="UP000245207"/>
    </source>
</evidence>
<evidence type="ECO:0000259" key="2">
    <source>
        <dbReference type="Pfam" id="PF13962"/>
    </source>
</evidence>
<keyword evidence="1" id="KW-0812">Transmembrane</keyword>
<dbReference type="Pfam" id="PF12796">
    <property type="entry name" value="Ank_2"/>
    <property type="match status" value="2"/>
</dbReference>
<dbReference type="Gene3D" id="1.25.40.20">
    <property type="entry name" value="Ankyrin repeat-containing domain"/>
    <property type="match status" value="2"/>
</dbReference>
<reference evidence="3 4" key="1">
    <citation type="journal article" date="2018" name="Mol. Plant">
        <title>The genome of Artemisia annua provides insight into the evolution of Asteraceae family and artemisinin biosynthesis.</title>
        <authorList>
            <person name="Shen Q."/>
            <person name="Zhang L."/>
            <person name="Liao Z."/>
            <person name="Wang S."/>
            <person name="Yan T."/>
            <person name="Shi P."/>
            <person name="Liu M."/>
            <person name="Fu X."/>
            <person name="Pan Q."/>
            <person name="Wang Y."/>
            <person name="Lv Z."/>
            <person name="Lu X."/>
            <person name="Zhang F."/>
            <person name="Jiang W."/>
            <person name="Ma Y."/>
            <person name="Chen M."/>
            <person name="Hao X."/>
            <person name="Li L."/>
            <person name="Tang Y."/>
            <person name="Lv G."/>
            <person name="Zhou Y."/>
            <person name="Sun X."/>
            <person name="Brodelius P.E."/>
            <person name="Rose J.K.C."/>
            <person name="Tang K."/>
        </authorList>
    </citation>
    <scope>NUCLEOTIDE SEQUENCE [LARGE SCALE GENOMIC DNA]</scope>
    <source>
        <strain evidence="4">cv. Huhao1</strain>
        <tissue evidence="3">Leaf</tissue>
    </source>
</reference>
<dbReference type="OrthoDB" id="1921232at2759"/>
<protein>
    <submittedName>
        <fullName evidence="3">Ankyrin repeat-containing protein</fullName>
    </submittedName>
</protein>
<name>A0A2U1KKK4_ARTAN</name>
<dbReference type="PANTHER" id="PTHR24177">
    <property type="entry name" value="CASKIN"/>
    <property type="match status" value="1"/>
</dbReference>
<dbReference type="PANTHER" id="PTHR24177:SF472">
    <property type="entry name" value="PGG DOMAIN-CONTAINING PROTEIN"/>
    <property type="match status" value="1"/>
</dbReference>
<gene>
    <name evidence="3" type="ORF">CTI12_AA592020</name>
</gene>
<dbReference type="InterPro" id="IPR002110">
    <property type="entry name" value="Ankyrin_rpt"/>
</dbReference>
<evidence type="ECO:0000256" key="1">
    <source>
        <dbReference type="SAM" id="Phobius"/>
    </source>
</evidence>